<keyword evidence="1" id="KW-0812">Transmembrane</keyword>
<organism evidence="2 3">
    <name type="scientific">Candidatus Protochlamydia naegleriophila</name>
    <dbReference type="NCBI Taxonomy" id="389348"/>
    <lineage>
        <taxon>Bacteria</taxon>
        <taxon>Pseudomonadati</taxon>
        <taxon>Chlamydiota</taxon>
        <taxon>Chlamydiia</taxon>
        <taxon>Parachlamydiales</taxon>
        <taxon>Parachlamydiaceae</taxon>
        <taxon>Candidatus Protochlamydia</taxon>
    </lineage>
</organism>
<dbReference type="AlphaFoldDB" id="A0A0U5EP59"/>
<evidence type="ECO:0000256" key="1">
    <source>
        <dbReference type="SAM" id="Phobius"/>
    </source>
</evidence>
<feature type="transmembrane region" description="Helical" evidence="1">
    <location>
        <begin position="51"/>
        <end position="68"/>
    </location>
</feature>
<sequence length="109" mass="11897">MNIERIKDHCMASAYGVAGLVSTGIFCAIVVKNIDIIAKGVFSQISKTDFVPLLILNVIGMATCLLLAKRIASIFLGRAMAIFDNGRSAPFPEWANFSQIVLLRLNHCQ</sequence>
<dbReference type="PATRIC" id="fig|389348.3.peg.108"/>
<dbReference type="KEGG" id="pnl:PNK_0090"/>
<evidence type="ECO:0000313" key="3">
    <source>
        <dbReference type="Proteomes" id="UP000069902"/>
    </source>
</evidence>
<protein>
    <submittedName>
        <fullName evidence="2">Conserved hypothetical membrane protein</fullName>
    </submittedName>
</protein>
<keyword evidence="1" id="KW-1133">Transmembrane helix</keyword>
<name>A0A0U5EP59_9BACT</name>
<keyword evidence="3" id="KW-1185">Reference proteome</keyword>
<reference evidence="3" key="1">
    <citation type="submission" date="2015-09" db="EMBL/GenBank/DDBJ databases">
        <authorList>
            <person name="Bertelli C."/>
        </authorList>
    </citation>
    <scope>NUCLEOTIDE SEQUENCE [LARGE SCALE GENOMIC DNA]</scope>
    <source>
        <strain evidence="3">KNic</strain>
    </source>
</reference>
<gene>
    <name evidence="2" type="ORF">PNK_0090</name>
</gene>
<dbReference type="Proteomes" id="UP000069902">
    <property type="component" value="Chromosome cPNK"/>
</dbReference>
<proteinExistence type="predicted"/>
<feature type="transmembrane region" description="Helical" evidence="1">
    <location>
        <begin position="12"/>
        <end position="31"/>
    </location>
</feature>
<accession>A0A0U5EP59</accession>
<dbReference type="RefSeq" id="WP_032124765.1">
    <property type="nucleotide sequence ID" value="NZ_LN879502.1"/>
</dbReference>
<dbReference type="InParanoid" id="A0A0U5EP59"/>
<evidence type="ECO:0000313" key="2">
    <source>
        <dbReference type="EMBL" id="CUI15728.1"/>
    </source>
</evidence>
<keyword evidence="1" id="KW-0472">Membrane</keyword>
<dbReference type="EMBL" id="LN879502">
    <property type="protein sequence ID" value="CUI15728.1"/>
    <property type="molecule type" value="Genomic_DNA"/>
</dbReference>